<comment type="similarity">
    <text evidence="1">Belongs to the CbrA family.</text>
</comment>
<organism evidence="4 5">
    <name type="scientific">Thiohalorhabdus methylotrophus</name>
    <dbReference type="NCBI Taxonomy" id="3242694"/>
    <lineage>
        <taxon>Bacteria</taxon>
        <taxon>Pseudomonadati</taxon>
        <taxon>Pseudomonadota</taxon>
        <taxon>Gammaproteobacteria</taxon>
        <taxon>Thiohalorhabdales</taxon>
        <taxon>Thiohalorhabdaceae</taxon>
        <taxon>Thiohalorhabdus</taxon>
    </lineage>
</organism>
<name>A0ABV4TV53_9GAMM</name>
<evidence type="ECO:0000313" key="5">
    <source>
        <dbReference type="Proteomes" id="UP001575181"/>
    </source>
</evidence>
<evidence type="ECO:0000256" key="1">
    <source>
        <dbReference type="ARBA" id="ARBA00038079"/>
    </source>
</evidence>
<dbReference type="Gene3D" id="3.50.50.60">
    <property type="entry name" value="FAD/NAD(P)-binding domain"/>
    <property type="match status" value="1"/>
</dbReference>
<dbReference type="Pfam" id="PF01494">
    <property type="entry name" value="FAD_binding_3"/>
    <property type="match status" value="1"/>
</dbReference>
<keyword evidence="5" id="KW-1185">Reference proteome</keyword>
<feature type="domain" description="FAD-binding" evidence="3">
    <location>
        <begin position="7"/>
        <end position="303"/>
    </location>
</feature>
<dbReference type="RefSeq" id="WP_373655904.1">
    <property type="nucleotide sequence ID" value="NZ_JBGUAW010000006.1"/>
</dbReference>
<dbReference type="InterPro" id="IPR011777">
    <property type="entry name" value="Geranylgeranyl_Rdtase_fam"/>
</dbReference>
<reference evidence="4 5" key="1">
    <citation type="submission" date="2024-08" db="EMBL/GenBank/DDBJ databases">
        <title>Whole-genome sequencing of halo(alkali)philic microorganisms from hypersaline lakes.</title>
        <authorList>
            <person name="Sorokin D.Y."/>
            <person name="Merkel A.Y."/>
            <person name="Messina E."/>
            <person name="Yakimov M."/>
        </authorList>
    </citation>
    <scope>NUCLEOTIDE SEQUENCE [LARGE SCALE GENOMIC DNA]</scope>
    <source>
        <strain evidence="4 5">Cl-TMA</strain>
    </source>
</reference>
<protein>
    <recommendedName>
        <fullName evidence="2">Protein CbrA</fullName>
    </recommendedName>
</protein>
<dbReference type="InterPro" id="IPR050407">
    <property type="entry name" value="Geranylgeranyl_reductase"/>
</dbReference>
<dbReference type="Proteomes" id="UP001575181">
    <property type="component" value="Unassembled WGS sequence"/>
</dbReference>
<evidence type="ECO:0000259" key="3">
    <source>
        <dbReference type="Pfam" id="PF01494"/>
    </source>
</evidence>
<keyword evidence="4" id="KW-0560">Oxidoreductase</keyword>
<comment type="caution">
    <text evidence="4">The sequence shown here is derived from an EMBL/GenBank/DDBJ whole genome shotgun (WGS) entry which is preliminary data.</text>
</comment>
<dbReference type="EMBL" id="JBGUAW010000006">
    <property type="protein sequence ID" value="MFA9461118.1"/>
    <property type="molecule type" value="Genomic_DNA"/>
</dbReference>
<dbReference type="GO" id="GO:0016491">
    <property type="term" value="F:oxidoreductase activity"/>
    <property type="evidence" value="ECO:0007669"/>
    <property type="project" value="UniProtKB-KW"/>
</dbReference>
<dbReference type="SUPFAM" id="SSF51905">
    <property type="entry name" value="FAD/NAD(P)-binding domain"/>
    <property type="match status" value="1"/>
</dbReference>
<dbReference type="PRINTS" id="PR00420">
    <property type="entry name" value="RNGMNOXGNASE"/>
</dbReference>
<dbReference type="NCBIfam" id="TIGR02032">
    <property type="entry name" value="GG-red-SF"/>
    <property type="match status" value="1"/>
</dbReference>
<dbReference type="InterPro" id="IPR002938">
    <property type="entry name" value="FAD-bd"/>
</dbReference>
<accession>A0ABV4TV53</accession>
<dbReference type="InterPro" id="IPR036188">
    <property type="entry name" value="FAD/NAD-bd_sf"/>
</dbReference>
<dbReference type="PANTHER" id="PTHR42685:SF22">
    <property type="entry name" value="CONDITIONED MEDIUM FACTOR RECEPTOR 1"/>
    <property type="match status" value="1"/>
</dbReference>
<proteinExistence type="inferred from homology"/>
<gene>
    <name evidence="4" type="ORF">ACERLL_09810</name>
</gene>
<evidence type="ECO:0000256" key="2">
    <source>
        <dbReference type="ARBA" id="ARBA00040363"/>
    </source>
</evidence>
<sequence>MSNSQFDADVLVIGGGPGGSTVAWDLARNGVDVLVVDGAEFPRVKLCAGWITPQILDALELDPEQYPHTISPFSSAVLWVGDTPCRTDYRRPVSYGIIRAQFDNFLLQRALDAGARFLNENVGSVESNADAFVVTTREGSTYRAPLAIGAGGSKDPIRRKLTTHAAEERMVVTLESETRVGADRIREHTPYYEVPELFLEPDFNGYAWYFTKGDYLNIGIGRLGDPRIRDAHPRFMQQLRDLGRLTPELEADLTKFRGHPYKIYDSVPNQAHGERFLLVGDAAGLARHYSGEGIRPAVESARDAAEVARTALERGRFAGADLEGYASKLTERYGPQKAPRFDPTRWIPHSWQSRIVQGICRNDRLRRDWVFGKVFLFDPEAAAS</sequence>
<dbReference type="PANTHER" id="PTHR42685">
    <property type="entry name" value="GERANYLGERANYL DIPHOSPHATE REDUCTASE"/>
    <property type="match status" value="1"/>
</dbReference>
<evidence type="ECO:0000313" key="4">
    <source>
        <dbReference type="EMBL" id="MFA9461118.1"/>
    </source>
</evidence>